<proteinExistence type="predicted"/>
<evidence type="ECO:0008006" key="3">
    <source>
        <dbReference type="Google" id="ProtNLM"/>
    </source>
</evidence>
<evidence type="ECO:0000313" key="2">
    <source>
        <dbReference type="EMBL" id="XDQ82605.1"/>
    </source>
</evidence>
<dbReference type="RefSeq" id="WP_369184931.1">
    <property type="nucleotide sequence ID" value="NZ_CP163445.1"/>
</dbReference>
<dbReference type="AlphaFoldDB" id="A0AB39TTZ1"/>
<keyword evidence="1" id="KW-1133">Transmembrane helix</keyword>
<keyword evidence="1" id="KW-0812">Transmembrane</keyword>
<name>A0AB39TTZ1_9ACTN</name>
<feature type="transmembrane region" description="Helical" evidence="1">
    <location>
        <begin position="78"/>
        <end position="97"/>
    </location>
</feature>
<dbReference type="EMBL" id="CP163445">
    <property type="protein sequence ID" value="XDQ82605.1"/>
    <property type="molecule type" value="Genomic_DNA"/>
</dbReference>
<feature type="transmembrane region" description="Helical" evidence="1">
    <location>
        <begin position="21"/>
        <end position="41"/>
    </location>
</feature>
<feature type="transmembrane region" description="Helical" evidence="1">
    <location>
        <begin position="117"/>
        <end position="137"/>
    </location>
</feature>
<organism evidence="2">
    <name type="scientific">Streptomyces sp. Y1</name>
    <dbReference type="NCBI Taxonomy" id="3238634"/>
    <lineage>
        <taxon>Bacteria</taxon>
        <taxon>Bacillati</taxon>
        <taxon>Actinomycetota</taxon>
        <taxon>Actinomycetes</taxon>
        <taxon>Kitasatosporales</taxon>
        <taxon>Streptomycetaceae</taxon>
        <taxon>Streptomyces</taxon>
    </lineage>
</organism>
<gene>
    <name evidence="2" type="ORF">AB2U05_30970</name>
</gene>
<evidence type="ECO:0000256" key="1">
    <source>
        <dbReference type="SAM" id="Phobius"/>
    </source>
</evidence>
<sequence length="146" mass="15352">MPAPHPSRPSSRTLLRGLLRLVAAVGLAVDAAVHARLAGRYDAISATVSEGDLFRAEAAAAALAAVLVLAWRRRAGDLFALLVAAAGLGAILLYRYADIGPLGLLPNMYEPIWSSDKTTAAWAQGLAVLSLSVLVAWRRGRRTPAS</sequence>
<feature type="transmembrane region" description="Helical" evidence="1">
    <location>
        <begin position="53"/>
        <end position="71"/>
    </location>
</feature>
<accession>A0AB39TTZ1</accession>
<protein>
    <recommendedName>
        <fullName evidence="3">Integral membrane protein</fullName>
    </recommendedName>
</protein>
<reference evidence="2" key="1">
    <citation type="submission" date="2024-07" db="EMBL/GenBank/DDBJ databases">
        <authorList>
            <person name="Yu S.T."/>
        </authorList>
    </citation>
    <scope>NUCLEOTIDE SEQUENCE</scope>
    <source>
        <strain evidence="2">Y1</strain>
    </source>
</reference>
<keyword evidence="1" id="KW-0472">Membrane</keyword>